<proteinExistence type="predicted"/>
<dbReference type="AlphaFoldDB" id="A0A0E9PSU4"/>
<reference evidence="1" key="1">
    <citation type="submission" date="2014-11" db="EMBL/GenBank/DDBJ databases">
        <authorList>
            <person name="Amaro Gonzalez C."/>
        </authorList>
    </citation>
    <scope>NUCLEOTIDE SEQUENCE</scope>
</reference>
<sequence length="32" mass="3700">MTSPRFWGHMLAHDPRGTICHRTTADAVMFQQ</sequence>
<dbReference type="EMBL" id="GBXM01101407">
    <property type="protein sequence ID" value="JAH07170.1"/>
    <property type="molecule type" value="Transcribed_RNA"/>
</dbReference>
<organism evidence="1">
    <name type="scientific">Anguilla anguilla</name>
    <name type="common">European freshwater eel</name>
    <name type="synonym">Muraena anguilla</name>
    <dbReference type="NCBI Taxonomy" id="7936"/>
    <lineage>
        <taxon>Eukaryota</taxon>
        <taxon>Metazoa</taxon>
        <taxon>Chordata</taxon>
        <taxon>Craniata</taxon>
        <taxon>Vertebrata</taxon>
        <taxon>Euteleostomi</taxon>
        <taxon>Actinopterygii</taxon>
        <taxon>Neopterygii</taxon>
        <taxon>Teleostei</taxon>
        <taxon>Anguilliformes</taxon>
        <taxon>Anguillidae</taxon>
        <taxon>Anguilla</taxon>
    </lineage>
</organism>
<name>A0A0E9PSU4_ANGAN</name>
<evidence type="ECO:0000313" key="1">
    <source>
        <dbReference type="EMBL" id="JAH07170.1"/>
    </source>
</evidence>
<reference evidence="1" key="2">
    <citation type="journal article" date="2015" name="Fish Shellfish Immunol.">
        <title>Early steps in the European eel (Anguilla anguilla)-Vibrio vulnificus interaction in the gills: Role of the RtxA13 toxin.</title>
        <authorList>
            <person name="Callol A."/>
            <person name="Pajuelo D."/>
            <person name="Ebbesson L."/>
            <person name="Teles M."/>
            <person name="MacKenzie S."/>
            <person name="Amaro C."/>
        </authorList>
    </citation>
    <scope>NUCLEOTIDE SEQUENCE</scope>
</reference>
<accession>A0A0E9PSU4</accession>
<protein>
    <submittedName>
        <fullName evidence="1">Uncharacterized protein</fullName>
    </submittedName>
</protein>